<evidence type="ECO:0000256" key="3">
    <source>
        <dbReference type="ARBA" id="ARBA00022729"/>
    </source>
</evidence>
<evidence type="ECO:0000256" key="7">
    <source>
        <dbReference type="SAM" id="Phobius"/>
    </source>
</evidence>
<protein>
    <submittedName>
        <fullName evidence="9">TM2 domain-containing protein</fullName>
    </submittedName>
</protein>
<keyword evidence="3" id="KW-0732">Signal</keyword>
<sequence length="84" mass="8902">MSDTAASGASVLDPSISTRSRAAAAILAFFVGVLGVHRFYVGKIGTGIAQILTLGGLGLWTLYDFIVIVIGKFQDKEGRTLTNW</sequence>
<evidence type="ECO:0000313" key="10">
    <source>
        <dbReference type="Proteomes" id="UP001316189"/>
    </source>
</evidence>
<dbReference type="RefSeq" id="WP_227568433.1">
    <property type="nucleotide sequence ID" value="NZ_CP101988.1"/>
</dbReference>
<accession>A0ABY5L1W6</accession>
<feature type="transmembrane region" description="Helical" evidence="7">
    <location>
        <begin position="47"/>
        <end position="70"/>
    </location>
</feature>
<evidence type="ECO:0000256" key="5">
    <source>
        <dbReference type="ARBA" id="ARBA00023136"/>
    </source>
</evidence>
<dbReference type="PANTHER" id="PTHR21016">
    <property type="entry name" value="BETA-AMYLOID BINDING PROTEIN-RELATED"/>
    <property type="match status" value="1"/>
</dbReference>
<keyword evidence="10" id="KW-1185">Reference proteome</keyword>
<dbReference type="InterPro" id="IPR050932">
    <property type="entry name" value="TM2D1-3-like"/>
</dbReference>
<organism evidence="9 10">
    <name type="scientific">Cellulomonas chengniuliangii</name>
    <dbReference type="NCBI Taxonomy" id="2968084"/>
    <lineage>
        <taxon>Bacteria</taxon>
        <taxon>Bacillati</taxon>
        <taxon>Actinomycetota</taxon>
        <taxon>Actinomycetes</taxon>
        <taxon>Micrococcales</taxon>
        <taxon>Cellulomonadaceae</taxon>
        <taxon>Cellulomonas</taxon>
    </lineage>
</organism>
<keyword evidence="5 7" id="KW-0472">Membrane</keyword>
<evidence type="ECO:0000259" key="8">
    <source>
        <dbReference type="Pfam" id="PF05154"/>
    </source>
</evidence>
<proteinExistence type="predicted"/>
<evidence type="ECO:0000256" key="1">
    <source>
        <dbReference type="ARBA" id="ARBA00004141"/>
    </source>
</evidence>
<keyword evidence="4 7" id="KW-1133">Transmembrane helix</keyword>
<evidence type="ECO:0000256" key="4">
    <source>
        <dbReference type="ARBA" id="ARBA00022989"/>
    </source>
</evidence>
<feature type="domain" description="TM2" evidence="8">
    <location>
        <begin position="18"/>
        <end position="66"/>
    </location>
</feature>
<evidence type="ECO:0000256" key="2">
    <source>
        <dbReference type="ARBA" id="ARBA00022692"/>
    </source>
</evidence>
<evidence type="ECO:0000313" key="9">
    <source>
        <dbReference type="EMBL" id="UUI75471.1"/>
    </source>
</evidence>
<evidence type="ECO:0000256" key="6">
    <source>
        <dbReference type="ARBA" id="ARBA00023180"/>
    </source>
</evidence>
<keyword evidence="2 7" id="KW-0812">Transmembrane</keyword>
<reference evidence="9 10" key="1">
    <citation type="submission" date="2022-07" db="EMBL/GenBank/DDBJ databases">
        <title>Novel species in genus cellulomonas.</title>
        <authorList>
            <person name="Ye L."/>
        </authorList>
    </citation>
    <scope>NUCLEOTIDE SEQUENCE [LARGE SCALE GENOMIC DNA]</scope>
    <source>
        <strain evidence="10">zg-Y338</strain>
    </source>
</reference>
<gene>
    <name evidence="9" type="ORF">NP064_00620</name>
</gene>
<dbReference type="Pfam" id="PF05154">
    <property type="entry name" value="TM2"/>
    <property type="match status" value="1"/>
</dbReference>
<name>A0ABY5L1W6_9CELL</name>
<dbReference type="InterPro" id="IPR007829">
    <property type="entry name" value="TM2"/>
</dbReference>
<keyword evidence="6" id="KW-0325">Glycoprotein</keyword>
<dbReference type="EMBL" id="CP101988">
    <property type="protein sequence ID" value="UUI75471.1"/>
    <property type="molecule type" value="Genomic_DNA"/>
</dbReference>
<feature type="transmembrane region" description="Helical" evidence="7">
    <location>
        <begin position="22"/>
        <end position="41"/>
    </location>
</feature>
<dbReference type="Proteomes" id="UP001316189">
    <property type="component" value="Chromosome"/>
</dbReference>
<dbReference type="PANTHER" id="PTHR21016:SF7">
    <property type="entry name" value="TM2 DOMAIN-CONTAINING PROTEIN 3"/>
    <property type="match status" value="1"/>
</dbReference>
<comment type="subcellular location">
    <subcellularLocation>
        <location evidence="1">Membrane</location>
        <topology evidence="1">Multi-pass membrane protein</topology>
    </subcellularLocation>
</comment>